<keyword evidence="1" id="KW-1133">Transmembrane helix</keyword>
<keyword evidence="1" id="KW-0812">Transmembrane</keyword>
<evidence type="ECO:0000313" key="2">
    <source>
        <dbReference type="EMBL" id="GIY51805.1"/>
    </source>
</evidence>
<proteinExistence type="predicted"/>
<keyword evidence="3" id="KW-1185">Reference proteome</keyword>
<evidence type="ECO:0000313" key="3">
    <source>
        <dbReference type="Proteomes" id="UP001054945"/>
    </source>
</evidence>
<organism evidence="2 3">
    <name type="scientific">Caerostris extrusa</name>
    <name type="common">Bark spider</name>
    <name type="synonym">Caerostris bankana</name>
    <dbReference type="NCBI Taxonomy" id="172846"/>
    <lineage>
        <taxon>Eukaryota</taxon>
        <taxon>Metazoa</taxon>
        <taxon>Ecdysozoa</taxon>
        <taxon>Arthropoda</taxon>
        <taxon>Chelicerata</taxon>
        <taxon>Arachnida</taxon>
        <taxon>Araneae</taxon>
        <taxon>Araneomorphae</taxon>
        <taxon>Entelegynae</taxon>
        <taxon>Araneoidea</taxon>
        <taxon>Araneidae</taxon>
        <taxon>Caerostris</taxon>
    </lineage>
</organism>
<feature type="transmembrane region" description="Helical" evidence="1">
    <location>
        <begin position="124"/>
        <end position="146"/>
    </location>
</feature>
<name>A0AAV4U218_CAEEX</name>
<dbReference type="Proteomes" id="UP001054945">
    <property type="component" value="Unassembled WGS sequence"/>
</dbReference>
<reference evidence="2 3" key="1">
    <citation type="submission" date="2021-06" db="EMBL/GenBank/DDBJ databases">
        <title>Caerostris extrusa draft genome.</title>
        <authorList>
            <person name="Kono N."/>
            <person name="Arakawa K."/>
        </authorList>
    </citation>
    <scope>NUCLEOTIDE SEQUENCE [LARGE SCALE GENOMIC DNA]</scope>
</reference>
<accession>A0AAV4U218</accession>
<gene>
    <name evidence="2" type="ORF">CEXT_720291</name>
</gene>
<protein>
    <submittedName>
        <fullName evidence="2">Uncharacterized protein</fullName>
    </submittedName>
</protein>
<evidence type="ECO:0000256" key="1">
    <source>
        <dbReference type="SAM" id="Phobius"/>
    </source>
</evidence>
<sequence>MGKDRGCRYTVLREVSTFREEASDLVHTFLRHTKFSPFVKKCEEYRCEITISPDSRSLTSSAKRIKSLQKAYDRHFQKPQIKPEQRDEFIISHPDFEQTQPSSRRFIKRGGEPLQQWLRNGASFLILPFPSFIIFFSFPLFVGLFYKSPGINNHRDEGFKKSGKPGALCPRRTALFPGANEECMKGSFCARG</sequence>
<comment type="caution">
    <text evidence="2">The sequence shown here is derived from an EMBL/GenBank/DDBJ whole genome shotgun (WGS) entry which is preliminary data.</text>
</comment>
<dbReference type="EMBL" id="BPLR01012164">
    <property type="protein sequence ID" value="GIY51805.1"/>
    <property type="molecule type" value="Genomic_DNA"/>
</dbReference>
<dbReference type="AlphaFoldDB" id="A0AAV4U218"/>
<keyword evidence="1" id="KW-0472">Membrane</keyword>